<sequence length="142" mass="15829">MKTIFVKPAEVERNWYIIDAKDVTLGKVAVKAAMLLKGKHKACYTPHQEVGDYVIIINAEKAALSANKKKDKMYYEHSGFMGGMKAYNYETLMSKRPTAPMEKAVKGMLSSGPLANQLFRNLKVYAGETHPHVAQQPIAVEV</sequence>
<dbReference type="GO" id="GO:0003735">
    <property type="term" value="F:structural constituent of ribosome"/>
    <property type="evidence" value="ECO:0007669"/>
    <property type="project" value="InterPro"/>
</dbReference>
<dbReference type="KEGG" id="sper:EW093_11900"/>
<dbReference type="SUPFAM" id="SSF52161">
    <property type="entry name" value="Ribosomal protein L13"/>
    <property type="match status" value="1"/>
</dbReference>
<dbReference type="CDD" id="cd00392">
    <property type="entry name" value="Ribosomal_L13"/>
    <property type="match status" value="1"/>
</dbReference>
<gene>
    <name evidence="4" type="primary">rplM</name>
    <name evidence="5" type="ORF">EW093_11900</name>
</gene>
<dbReference type="RefSeq" id="WP_149568622.1">
    <property type="nucleotide sequence ID" value="NZ_CP035807.1"/>
</dbReference>
<dbReference type="PIRSF" id="PIRSF002181">
    <property type="entry name" value="Ribosomal_L13"/>
    <property type="match status" value="1"/>
</dbReference>
<dbReference type="OrthoDB" id="9801330at2"/>
<dbReference type="NCBIfam" id="TIGR01066">
    <property type="entry name" value="rplM_bact"/>
    <property type="match status" value="1"/>
</dbReference>
<dbReference type="Gene3D" id="3.90.1180.10">
    <property type="entry name" value="Ribosomal protein L13"/>
    <property type="match status" value="1"/>
</dbReference>
<evidence type="ECO:0000256" key="2">
    <source>
        <dbReference type="ARBA" id="ARBA00022980"/>
    </source>
</evidence>
<dbReference type="AlphaFoldDB" id="A0A5C1QFH1"/>
<evidence type="ECO:0000313" key="5">
    <source>
        <dbReference type="EMBL" id="QEN05384.1"/>
    </source>
</evidence>
<dbReference type="GO" id="GO:0022625">
    <property type="term" value="C:cytosolic large ribosomal subunit"/>
    <property type="evidence" value="ECO:0007669"/>
    <property type="project" value="TreeGrafter"/>
</dbReference>
<comment type="similarity">
    <text evidence="1 4">Belongs to the universal ribosomal protein uL13 family.</text>
</comment>
<name>A0A5C1QFH1_9SPIO</name>
<comment type="subunit">
    <text evidence="4">Part of the 50S ribosomal subunit.</text>
</comment>
<keyword evidence="6" id="KW-1185">Reference proteome</keyword>
<protein>
    <recommendedName>
        <fullName evidence="4">Large ribosomal subunit protein uL13</fullName>
    </recommendedName>
</protein>
<dbReference type="InterPro" id="IPR036899">
    <property type="entry name" value="Ribosomal_uL13_sf"/>
</dbReference>
<dbReference type="Pfam" id="PF00572">
    <property type="entry name" value="Ribosomal_L13"/>
    <property type="match status" value="1"/>
</dbReference>
<evidence type="ECO:0000256" key="1">
    <source>
        <dbReference type="ARBA" id="ARBA00006227"/>
    </source>
</evidence>
<dbReference type="HAMAP" id="MF_01366">
    <property type="entry name" value="Ribosomal_uL13"/>
    <property type="match status" value="1"/>
</dbReference>
<reference evidence="5 6" key="1">
    <citation type="submission" date="2019-02" db="EMBL/GenBank/DDBJ databases">
        <authorList>
            <person name="Fomenkov A."/>
            <person name="Dubinina G."/>
            <person name="Grabovich M."/>
            <person name="Vincze T."/>
            <person name="Roberts R.J."/>
        </authorList>
    </citation>
    <scope>NUCLEOTIDE SEQUENCE [LARGE SCALE GENOMIC DNA]</scope>
    <source>
        <strain evidence="5 6">P</strain>
    </source>
</reference>
<keyword evidence="3 4" id="KW-0687">Ribonucleoprotein</keyword>
<dbReference type="PANTHER" id="PTHR11545">
    <property type="entry name" value="RIBOSOMAL PROTEIN L13"/>
    <property type="match status" value="1"/>
</dbReference>
<reference evidence="5 6" key="2">
    <citation type="submission" date="2019-09" db="EMBL/GenBank/DDBJ databases">
        <title>Complete Genome Sequence and Methylome Analysis of free living Spirochaetas.</title>
        <authorList>
            <person name="Leshcheva N."/>
            <person name="Mikheeva N."/>
        </authorList>
    </citation>
    <scope>NUCLEOTIDE SEQUENCE [LARGE SCALE GENOMIC DNA]</scope>
    <source>
        <strain evidence="5 6">P</strain>
    </source>
</reference>
<proteinExistence type="inferred from homology"/>
<accession>A0A5C1QFH1</accession>
<dbReference type="InterPro" id="IPR005822">
    <property type="entry name" value="Ribosomal_uL13"/>
</dbReference>
<dbReference type="GO" id="GO:0017148">
    <property type="term" value="P:negative regulation of translation"/>
    <property type="evidence" value="ECO:0007669"/>
    <property type="project" value="TreeGrafter"/>
</dbReference>
<organism evidence="5 6">
    <name type="scientific">Thiospirochaeta perfilievii</name>
    <dbReference type="NCBI Taxonomy" id="252967"/>
    <lineage>
        <taxon>Bacteria</taxon>
        <taxon>Pseudomonadati</taxon>
        <taxon>Spirochaetota</taxon>
        <taxon>Spirochaetia</taxon>
        <taxon>Spirochaetales</taxon>
        <taxon>Spirochaetaceae</taxon>
        <taxon>Thiospirochaeta</taxon>
    </lineage>
</organism>
<comment type="function">
    <text evidence="4">This protein is one of the early assembly proteins of the 50S ribosomal subunit, although it is not seen to bind rRNA by itself. It is important during the early stages of 50S assembly.</text>
</comment>
<dbReference type="GO" id="GO:0006412">
    <property type="term" value="P:translation"/>
    <property type="evidence" value="ECO:0007669"/>
    <property type="project" value="UniProtKB-UniRule"/>
</dbReference>
<dbReference type="Proteomes" id="UP000323824">
    <property type="component" value="Chromosome"/>
</dbReference>
<evidence type="ECO:0000256" key="4">
    <source>
        <dbReference type="HAMAP-Rule" id="MF_01366"/>
    </source>
</evidence>
<dbReference type="InterPro" id="IPR005823">
    <property type="entry name" value="Ribosomal_uL13_bac-type"/>
</dbReference>
<dbReference type="EMBL" id="CP035807">
    <property type="protein sequence ID" value="QEN05384.1"/>
    <property type="molecule type" value="Genomic_DNA"/>
</dbReference>
<dbReference type="GO" id="GO:0003729">
    <property type="term" value="F:mRNA binding"/>
    <property type="evidence" value="ECO:0007669"/>
    <property type="project" value="TreeGrafter"/>
</dbReference>
<dbReference type="PANTHER" id="PTHR11545:SF2">
    <property type="entry name" value="LARGE RIBOSOMAL SUBUNIT PROTEIN UL13M"/>
    <property type="match status" value="1"/>
</dbReference>
<evidence type="ECO:0000313" key="6">
    <source>
        <dbReference type="Proteomes" id="UP000323824"/>
    </source>
</evidence>
<evidence type="ECO:0000256" key="3">
    <source>
        <dbReference type="ARBA" id="ARBA00023274"/>
    </source>
</evidence>
<keyword evidence="2 4" id="KW-0689">Ribosomal protein</keyword>